<organism evidence="2 3">
    <name type="scientific">Methanobacterium formicicum (strain DSM 3637 / PP1)</name>
    <dbReference type="NCBI Taxonomy" id="1204725"/>
    <lineage>
        <taxon>Archaea</taxon>
        <taxon>Methanobacteriati</taxon>
        <taxon>Methanobacteriota</taxon>
        <taxon>Methanomada group</taxon>
        <taxon>Methanobacteria</taxon>
        <taxon>Methanobacteriales</taxon>
        <taxon>Methanobacteriaceae</taxon>
        <taxon>Methanobacterium</taxon>
    </lineage>
</organism>
<evidence type="ECO:0000313" key="2">
    <source>
        <dbReference type="EMBL" id="EKF86607.1"/>
    </source>
</evidence>
<dbReference type="InterPro" id="IPR001279">
    <property type="entry name" value="Metallo-B-lactamas"/>
</dbReference>
<keyword evidence="3" id="KW-1185">Reference proteome</keyword>
<dbReference type="PANTHER" id="PTHR42951:SF17">
    <property type="entry name" value="METALLO-BETA-LACTAMASE DOMAIN-CONTAINING PROTEIN"/>
    <property type="match status" value="1"/>
</dbReference>
<dbReference type="CDD" id="cd07721">
    <property type="entry name" value="yflN-like_MBL-fold"/>
    <property type="match status" value="1"/>
</dbReference>
<dbReference type="RefSeq" id="WP_004030002.1">
    <property type="nucleotide sequence ID" value="NZ_AMPO01000002.1"/>
</dbReference>
<reference evidence="2 3" key="1">
    <citation type="journal article" date="2012" name="J. Bacteriol.">
        <title>Draft genome sequence of Methanobacterium formicicum DSM 3637, an archaebacterium isolated from the methane producer amoeba Pelomyxa palustris.</title>
        <authorList>
            <person name="Gutierrez G."/>
        </authorList>
    </citation>
    <scope>NUCLEOTIDE SEQUENCE [LARGE SCALE GENOMIC DNA]</scope>
    <source>
        <strain evidence="3">DSM 3637 / PP1</strain>
    </source>
</reference>
<dbReference type="EMBL" id="AMPO01000002">
    <property type="protein sequence ID" value="EKF86607.1"/>
    <property type="molecule type" value="Genomic_DNA"/>
</dbReference>
<evidence type="ECO:0000259" key="1">
    <source>
        <dbReference type="SMART" id="SM00849"/>
    </source>
</evidence>
<dbReference type="Gene3D" id="3.60.15.10">
    <property type="entry name" value="Ribonuclease Z/Hydroxyacylglutathione hydrolase-like"/>
    <property type="match status" value="1"/>
</dbReference>
<dbReference type="SMART" id="SM00849">
    <property type="entry name" value="Lactamase_B"/>
    <property type="match status" value="1"/>
</dbReference>
<dbReference type="OrthoDB" id="197151at2157"/>
<comment type="caution">
    <text evidence="2">The sequence shown here is derived from an EMBL/GenBank/DDBJ whole genome shotgun (WGS) entry which is preliminary data.</text>
</comment>
<dbReference type="InterPro" id="IPR036866">
    <property type="entry name" value="RibonucZ/Hydroxyglut_hydro"/>
</dbReference>
<gene>
    <name evidence="2" type="ORF">A994_03963</name>
</gene>
<feature type="domain" description="Metallo-beta-lactamase" evidence="1">
    <location>
        <begin position="15"/>
        <end position="195"/>
    </location>
</feature>
<dbReference type="PANTHER" id="PTHR42951">
    <property type="entry name" value="METALLO-BETA-LACTAMASE DOMAIN-CONTAINING"/>
    <property type="match status" value="1"/>
</dbReference>
<accession>K2R5T8</accession>
<dbReference type="InterPro" id="IPR050855">
    <property type="entry name" value="NDM-1-like"/>
</dbReference>
<dbReference type="Pfam" id="PF00753">
    <property type="entry name" value="Lactamase_B"/>
    <property type="match status" value="1"/>
</dbReference>
<dbReference type="SUPFAM" id="SSF56281">
    <property type="entry name" value="Metallo-hydrolase/oxidoreductase"/>
    <property type="match status" value="1"/>
</dbReference>
<dbReference type="Proteomes" id="UP000007360">
    <property type="component" value="Unassembled WGS sequence"/>
</dbReference>
<sequence length="207" mass="22881">MKVTDGVYALDSTKGNYAYLIQGEETILIDTGRPGQGKGILNELQGLDIKPDDIKHILLTHHDVDHIGGLVFLQKITGAEVHASAEDIPYIYGEKKRPGIKRLVSIIMRTGKPENIIPFSPEETIGGLEVIPTPGHTPGHVSFLYNDVLFAGDLIQTSHGKVSPMNSLMVWNEELSRKSIDKINHYQFKWVCPAHGQPINVNGKIEL</sequence>
<protein>
    <submittedName>
        <fullName evidence="2">Beta-lactamase domain-containing protein</fullName>
    </submittedName>
</protein>
<proteinExistence type="predicted"/>
<dbReference type="AlphaFoldDB" id="K2R5T8"/>
<evidence type="ECO:0000313" key="3">
    <source>
        <dbReference type="Proteomes" id="UP000007360"/>
    </source>
</evidence>
<name>K2R5T8_METFP</name>
<dbReference type="PATRIC" id="fig|1204725.3.peg.797"/>